<comment type="similarity">
    <text evidence="1">Belongs to the gamma-glutamyltransferase family.</text>
</comment>
<evidence type="ECO:0000256" key="1">
    <source>
        <dbReference type="ARBA" id="ARBA00009381"/>
    </source>
</evidence>
<evidence type="ECO:0000313" key="3">
    <source>
        <dbReference type="Proteomes" id="UP000029223"/>
    </source>
</evidence>
<organism evidence="2 3">
    <name type="scientific">Vibrio variabilis</name>
    <dbReference type="NCBI Taxonomy" id="990271"/>
    <lineage>
        <taxon>Bacteria</taxon>
        <taxon>Pseudomonadati</taxon>
        <taxon>Pseudomonadota</taxon>
        <taxon>Gammaproteobacteria</taxon>
        <taxon>Vibrionales</taxon>
        <taxon>Vibrionaceae</taxon>
        <taxon>Vibrio</taxon>
    </lineage>
</organism>
<dbReference type="EC" id="2.3.2.2" evidence="2"/>
<keyword evidence="3" id="KW-1185">Reference proteome</keyword>
<dbReference type="SUPFAM" id="SSF56235">
    <property type="entry name" value="N-terminal nucleophile aminohydrolases (Ntn hydrolases)"/>
    <property type="match status" value="1"/>
</dbReference>
<dbReference type="Pfam" id="PF01019">
    <property type="entry name" value="G_glu_transpept"/>
    <property type="match status" value="1"/>
</dbReference>
<dbReference type="PANTHER" id="PTHR43199:SF1">
    <property type="entry name" value="GLUTATHIONE HYDROLASE PROENZYME"/>
    <property type="match status" value="1"/>
</dbReference>
<keyword evidence="2" id="KW-0808">Transferase</keyword>
<gene>
    <name evidence="2" type="ORF">JCM19239_3241</name>
</gene>
<name>A0ABQ0JIH3_9VIBR</name>
<dbReference type="InterPro" id="IPR051792">
    <property type="entry name" value="GGT_bact"/>
</dbReference>
<dbReference type="PANTHER" id="PTHR43199">
    <property type="entry name" value="GLUTATHIONE HYDROLASE"/>
    <property type="match status" value="1"/>
</dbReference>
<dbReference type="Proteomes" id="UP000029223">
    <property type="component" value="Unassembled WGS sequence"/>
</dbReference>
<accession>A0ABQ0JIH3</accession>
<dbReference type="GO" id="GO:0103068">
    <property type="term" value="F:leukotriene C4 gamma-glutamyl transferase activity"/>
    <property type="evidence" value="ECO:0007669"/>
    <property type="project" value="UniProtKB-EC"/>
</dbReference>
<dbReference type="InterPro" id="IPR029055">
    <property type="entry name" value="Ntn_hydrolases_N"/>
</dbReference>
<evidence type="ECO:0000313" key="2">
    <source>
        <dbReference type="EMBL" id="GAL28564.1"/>
    </source>
</evidence>
<protein>
    <submittedName>
        <fullName evidence="2">Gamma-glutamyltranspeptidase</fullName>
        <ecNumber evidence="2">2.3.2.2</ecNumber>
    </submittedName>
</protein>
<proteinExistence type="inferred from homology"/>
<reference evidence="3" key="1">
    <citation type="submission" date="2014-09" db="EMBL/GenBank/DDBJ databases">
        <title>Vibrio variabilis JCM 19239. (C206) whole genome shotgun sequence.</title>
        <authorList>
            <person name="Sawabe T."/>
            <person name="Meirelles P."/>
            <person name="Nakanishi M."/>
            <person name="Sayaka M."/>
            <person name="Hattori M."/>
            <person name="Ohkuma M."/>
        </authorList>
    </citation>
    <scope>NUCLEOTIDE SEQUENCE [LARGE SCALE GENOMIC DNA]</scope>
    <source>
        <strain evidence="3">JCM 19239</strain>
    </source>
</reference>
<reference evidence="3" key="2">
    <citation type="submission" date="2014-09" db="EMBL/GenBank/DDBJ databases">
        <authorList>
            <consortium name="NBRP consortium"/>
            <person name="Sawabe T."/>
            <person name="Meirelles P."/>
            <person name="Nakanishi M."/>
            <person name="Sayaka M."/>
            <person name="Hattori M."/>
            <person name="Ohkuma M."/>
        </authorList>
    </citation>
    <scope>NUCLEOTIDE SEQUENCE [LARGE SCALE GENOMIC DNA]</scope>
    <source>
        <strain evidence="3">JCM 19239</strain>
    </source>
</reference>
<dbReference type="EMBL" id="BBMS01000045">
    <property type="protein sequence ID" value="GAL28564.1"/>
    <property type="molecule type" value="Genomic_DNA"/>
</dbReference>
<sequence length="97" mass="10404">MKQGGNAVDAMVAMQMVMSVVEPDMTGIGGGTFALYYDNKANSFTAYDGRDEAPSSATPDMFLDDNGKAISRNDILATFGCYSRHIEASVPHSSKTR</sequence>
<keyword evidence="2" id="KW-0012">Acyltransferase</keyword>
<comment type="caution">
    <text evidence="2">The sequence shown here is derived from an EMBL/GenBank/DDBJ whole genome shotgun (WGS) entry which is preliminary data.</text>
</comment>